<dbReference type="Gramene" id="Os01t0746000-00">
    <property type="protein sequence ID" value="Os01t0746000-00"/>
    <property type="gene ID" value="Os01g0746000"/>
</dbReference>
<name>A0A0P0V835_ORYSJ</name>
<evidence type="ECO:0000256" key="1">
    <source>
        <dbReference type="SAM" id="MobiDB-lite"/>
    </source>
</evidence>
<keyword evidence="3" id="KW-1185">Reference proteome</keyword>
<dbReference type="AlphaFoldDB" id="A0A0P0V835"/>
<dbReference type="Proteomes" id="UP000059680">
    <property type="component" value="Chromosome 1"/>
</dbReference>
<dbReference type="PaxDb" id="39947-A0A0P0V835"/>
<gene>
    <name evidence="2" type="ordered locus">Os01g0746000</name>
    <name evidence="2" type="ORF">OSNPB_010746000</name>
</gene>
<accession>A0A0P0V835</accession>
<sequence>PLPPTRATAGRRHLVGVRVDADATGAPGVARRRARPAGRLRQGAHRRAPRHVQGVALLPVHGGPDRDGVAKADAPMAKHYDDVLVHDAGRRALGAELRQELARTENCVLAVSGHKKLSANTTACGS</sequence>
<dbReference type="SMR" id="A0A0P0V835"/>
<dbReference type="Pfam" id="PF00311">
    <property type="entry name" value="PEPcase"/>
    <property type="match status" value="1"/>
</dbReference>
<reference evidence="2 3" key="2">
    <citation type="journal article" date="2013" name="Plant Cell Physiol.">
        <title>Rice Annotation Project Database (RAP-DB): an integrative and interactive database for rice genomics.</title>
        <authorList>
            <person name="Sakai H."/>
            <person name="Lee S.S."/>
            <person name="Tanaka T."/>
            <person name="Numa H."/>
            <person name="Kim J."/>
            <person name="Kawahara Y."/>
            <person name="Wakimoto H."/>
            <person name="Yang C.C."/>
            <person name="Iwamoto M."/>
            <person name="Abe T."/>
            <person name="Yamada Y."/>
            <person name="Muto A."/>
            <person name="Inokuchi H."/>
            <person name="Ikemura T."/>
            <person name="Matsumoto T."/>
            <person name="Sasaki T."/>
            <person name="Itoh T."/>
        </authorList>
    </citation>
    <scope>NUCLEOTIDE SEQUENCE [LARGE SCALE GENOMIC DNA]</scope>
    <source>
        <strain evidence="3">cv. Nipponbare</strain>
    </source>
</reference>
<dbReference type="STRING" id="39947.A0A0P0V835"/>
<dbReference type="GO" id="GO:0008964">
    <property type="term" value="F:phosphoenolpyruvate carboxylase activity"/>
    <property type="evidence" value="ECO:0007669"/>
    <property type="project" value="InterPro"/>
</dbReference>
<feature type="compositionally biased region" description="Basic residues" evidence="1">
    <location>
        <begin position="30"/>
        <end position="48"/>
    </location>
</feature>
<protein>
    <submittedName>
        <fullName evidence="2">Os01g0746000 protein</fullName>
    </submittedName>
</protein>
<feature type="non-terminal residue" evidence="2">
    <location>
        <position position="1"/>
    </location>
</feature>
<dbReference type="GO" id="GO:0006099">
    <property type="term" value="P:tricarboxylic acid cycle"/>
    <property type="evidence" value="ECO:0007669"/>
    <property type="project" value="InterPro"/>
</dbReference>
<dbReference type="InParanoid" id="A0A0P0V835"/>
<reference evidence="2 3" key="3">
    <citation type="journal article" date="2013" name="Rice">
        <title>Improvement of the Oryza sativa Nipponbare reference genome using next generation sequence and optical map data.</title>
        <authorList>
            <person name="Kawahara Y."/>
            <person name="de la Bastide M."/>
            <person name="Hamilton J.P."/>
            <person name="Kanamori H."/>
            <person name="McCombie W.R."/>
            <person name="Ouyang S."/>
            <person name="Schwartz D.C."/>
            <person name="Tanaka T."/>
            <person name="Wu J."/>
            <person name="Zhou S."/>
            <person name="Childs K.L."/>
            <person name="Davidson R.M."/>
            <person name="Lin H."/>
            <person name="Quesada-Ocampo L."/>
            <person name="Vaillancourt B."/>
            <person name="Sakai H."/>
            <person name="Lee S.S."/>
            <person name="Kim J."/>
            <person name="Numa H."/>
            <person name="Itoh T."/>
            <person name="Buell C.R."/>
            <person name="Matsumoto T."/>
        </authorList>
    </citation>
    <scope>NUCLEOTIDE SEQUENCE [LARGE SCALE GENOMIC DNA]</scope>
    <source>
        <strain evidence="3">cv. Nipponbare</strain>
    </source>
</reference>
<dbReference type="GO" id="GO:0015977">
    <property type="term" value="P:carbon fixation"/>
    <property type="evidence" value="ECO:0007669"/>
    <property type="project" value="InterPro"/>
</dbReference>
<reference evidence="3" key="1">
    <citation type="journal article" date="2005" name="Nature">
        <title>The map-based sequence of the rice genome.</title>
        <authorList>
            <consortium name="International rice genome sequencing project (IRGSP)"/>
            <person name="Matsumoto T."/>
            <person name="Wu J."/>
            <person name="Kanamori H."/>
            <person name="Katayose Y."/>
            <person name="Fujisawa M."/>
            <person name="Namiki N."/>
            <person name="Mizuno H."/>
            <person name="Yamamoto K."/>
            <person name="Antonio B.A."/>
            <person name="Baba T."/>
            <person name="Sakata K."/>
            <person name="Nagamura Y."/>
            <person name="Aoki H."/>
            <person name="Arikawa K."/>
            <person name="Arita K."/>
            <person name="Bito T."/>
            <person name="Chiden Y."/>
            <person name="Fujitsuka N."/>
            <person name="Fukunaka R."/>
            <person name="Hamada M."/>
            <person name="Harada C."/>
            <person name="Hayashi A."/>
            <person name="Hijishita S."/>
            <person name="Honda M."/>
            <person name="Hosokawa S."/>
            <person name="Ichikawa Y."/>
            <person name="Idonuma A."/>
            <person name="Iijima M."/>
            <person name="Ikeda M."/>
            <person name="Ikeno M."/>
            <person name="Ito K."/>
            <person name="Ito S."/>
            <person name="Ito T."/>
            <person name="Ito Y."/>
            <person name="Ito Y."/>
            <person name="Iwabuchi A."/>
            <person name="Kamiya K."/>
            <person name="Karasawa W."/>
            <person name="Kurita K."/>
            <person name="Katagiri S."/>
            <person name="Kikuta A."/>
            <person name="Kobayashi H."/>
            <person name="Kobayashi N."/>
            <person name="Machita K."/>
            <person name="Maehara T."/>
            <person name="Masukawa M."/>
            <person name="Mizubayashi T."/>
            <person name="Mukai Y."/>
            <person name="Nagasaki H."/>
            <person name="Nagata Y."/>
            <person name="Naito S."/>
            <person name="Nakashima M."/>
            <person name="Nakama Y."/>
            <person name="Nakamichi Y."/>
            <person name="Nakamura M."/>
            <person name="Meguro A."/>
            <person name="Negishi M."/>
            <person name="Ohta I."/>
            <person name="Ohta T."/>
            <person name="Okamoto M."/>
            <person name="Ono N."/>
            <person name="Saji S."/>
            <person name="Sakaguchi M."/>
            <person name="Sakai K."/>
            <person name="Shibata M."/>
            <person name="Shimokawa T."/>
            <person name="Song J."/>
            <person name="Takazaki Y."/>
            <person name="Terasawa K."/>
            <person name="Tsugane M."/>
            <person name="Tsuji K."/>
            <person name="Ueda S."/>
            <person name="Waki K."/>
            <person name="Yamagata H."/>
            <person name="Yamamoto M."/>
            <person name="Yamamoto S."/>
            <person name="Yamane H."/>
            <person name="Yoshiki S."/>
            <person name="Yoshihara R."/>
            <person name="Yukawa K."/>
            <person name="Zhong H."/>
            <person name="Yano M."/>
            <person name="Yuan Q."/>
            <person name="Ouyang S."/>
            <person name="Liu J."/>
            <person name="Jones K.M."/>
            <person name="Gansberger K."/>
            <person name="Moffat K."/>
            <person name="Hill J."/>
            <person name="Bera J."/>
            <person name="Fadrosh D."/>
            <person name="Jin S."/>
            <person name="Johri S."/>
            <person name="Kim M."/>
            <person name="Overton L."/>
            <person name="Reardon M."/>
            <person name="Tsitrin T."/>
            <person name="Vuong H."/>
            <person name="Weaver B."/>
            <person name="Ciecko A."/>
            <person name="Tallon L."/>
            <person name="Jackson J."/>
            <person name="Pai G."/>
            <person name="Aken S.V."/>
            <person name="Utterback T."/>
            <person name="Reidmuller S."/>
            <person name="Feldblyum T."/>
            <person name="Hsiao J."/>
            <person name="Zismann V."/>
            <person name="Iobst S."/>
            <person name="de Vazeille A.R."/>
            <person name="Buell C.R."/>
            <person name="Ying K."/>
            <person name="Li Y."/>
            <person name="Lu T."/>
            <person name="Huang Y."/>
            <person name="Zhao Q."/>
            <person name="Feng Q."/>
            <person name="Zhang L."/>
            <person name="Zhu J."/>
            <person name="Weng Q."/>
            <person name="Mu J."/>
            <person name="Lu Y."/>
            <person name="Fan D."/>
            <person name="Liu Y."/>
            <person name="Guan J."/>
            <person name="Zhang Y."/>
            <person name="Yu S."/>
            <person name="Liu X."/>
            <person name="Zhang Y."/>
            <person name="Hong G."/>
            <person name="Han B."/>
            <person name="Choisne N."/>
            <person name="Demange N."/>
            <person name="Orjeda G."/>
            <person name="Samain S."/>
            <person name="Cattolico L."/>
            <person name="Pelletier E."/>
            <person name="Couloux A."/>
            <person name="Segurens B."/>
            <person name="Wincker P."/>
            <person name="D'Hont A."/>
            <person name="Scarpelli C."/>
            <person name="Weissenbach J."/>
            <person name="Salanoubat M."/>
            <person name="Quetier F."/>
            <person name="Yu Y."/>
            <person name="Kim H.R."/>
            <person name="Rambo T."/>
            <person name="Currie J."/>
            <person name="Collura K."/>
            <person name="Luo M."/>
            <person name="Yang T."/>
            <person name="Ammiraju J.S.S."/>
            <person name="Engler F."/>
            <person name="Soderlund C."/>
            <person name="Wing R.A."/>
            <person name="Palmer L.E."/>
            <person name="de la Bastide M."/>
            <person name="Spiegel L."/>
            <person name="Nascimento L."/>
            <person name="Zutavern T."/>
            <person name="O'Shaughnessy A."/>
            <person name="Dike S."/>
            <person name="Dedhia N."/>
            <person name="Preston R."/>
            <person name="Balija V."/>
            <person name="McCombie W.R."/>
            <person name="Chow T."/>
            <person name="Chen H."/>
            <person name="Chung M."/>
            <person name="Chen C."/>
            <person name="Shaw J."/>
            <person name="Wu H."/>
            <person name="Hsiao K."/>
            <person name="Chao Y."/>
            <person name="Chu M."/>
            <person name="Cheng C."/>
            <person name="Hour A."/>
            <person name="Lee P."/>
            <person name="Lin S."/>
            <person name="Lin Y."/>
            <person name="Liou J."/>
            <person name="Liu S."/>
            <person name="Hsing Y."/>
            <person name="Raghuvanshi S."/>
            <person name="Mohanty A."/>
            <person name="Bharti A.K."/>
            <person name="Gaur A."/>
            <person name="Gupta V."/>
            <person name="Kumar D."/>
            <person name="Ravi V."/>
            <person name="Vij S."/>
            <person name="Kapur A."/>
            <person name="Khurana P."/>
            <person name="Khurana P."/>
            <person name="Khurana J.P."/>
            <person name="Tyagi A.K."/>
            <person name="Gaikwad K."/>
            <person name="Singh A."/>
            <person name="Dalal V."/>
            <person name="Srivastava S."/>
            <person name="Dixit A."/>
            <person name="Pal A.K."/>
            <person name="Ghazi I.A."/>
            <person name="Yadav M."/>
            <person name="Pandit A."/>
            <person name="Bhargava A."/>
            <person name="Sureshbabu K."/>
            <person name="Batra K."/>
            <person name="Sharma T.R."/>
            <person name="Mohapatra T."/>
            <person name="Singh N.K."/>
            <person name="Messing J."/>
            <person name="Nelson A.B."/>
            <person name="Fuks G."/>
            <person name="Kavchok S."/>
            <person name="Keizer G."/>
            <person name="Linton E."/>
            <person name="Llaca V."/>
            <person name="Song R."/>
            <person name="Tanyolac B."/>
            <person name="Young S."/>
            <person name="Ho-Il K."/>
            <person name="Hahn J.H."/>
            <person name="Sangsakoo G."/>
            <person name="Vanavichit A."/>
            <person name="de Mattos Luiz.A.T."/>
            <person name="Zimmer P.D."/>
            <person name="Malone G."/>
            <person name="Dellagostin O."/>
            <person name="de Oliveira A.C."/>
            <person name="Bevan M."/>
            <person name="Bancroft I."/>
            <person name="Minx P."/>
            <person name="Cordum H."/>
            <person name="Wilson R."/>
            <person name="Cheng Z."/>
            <person name="Jin W."/>
            <person name="Jiang J."/>
            <person name="Leong S.A."/>
            <person name="Iwama H."/>
            <person name="Gojobori T."/>
            <person name="Itoh T."/>
            <person name="Niimura Y."/>
            <person name="Fujii Y."/>
            <person name="Habara T."/>
            <person name="Sakai H."/>
            <person name="Sato Y."/>
            <person name="Wilson G."/>
            <person name="Kumar K."/>
            <person name="McCouch S."/>
            <person name="Juretic N."/>
            <person name="Hoen D."/>
            <person name="Wright S."/>
            <person name="Bruskiewich R."/>
            <person name="Bureau T."/>
            <person name="Miyao A."/>
            <person name="Hirochika H."/>
            <person name="Nishikawa T."/>
            <person name="Kadowaki K."/>
            <person name="Sugiura M."/>
            <person name="Burr B."/>
            <person name="Sasaki T."/>
        </authorList>
    </citation>
    <scope>NUCLEOTIDE SEQUENCE [LARGE SCALE GENOMIC DNA]</scope>
    <source>
        <strain evidence="3">cv. Nipponbare</strain>
    </source>
</reference>
<dbReference type="InterPro" id="IPR021135">
    <property type="entry name" value="PEP_COase"/>
</dbReference>
<proteinExistence type="predicted"/>
<evidence type="ECO:0000313" key="3">
    <source>
        <dbReference type="Proteomes" id="UP000059680"/>
    </source>
</evidence>
<dbReference type="FunCoup" id="A0A0P0V835">
    <property type="interactions" value="5"/>
</dbReference>
<feature type="region of interest" description="Disordered" evidence="1">
    <location>
        <begin position="19"/>
        <end position="48"/>
    </location>
</feature>
<dbReference type="EMBL" id="AP014957">
    <property type="protein sequence ID" value="BAS74317.1"/>
    <property type="molecule type" value="Genomic_DNA"/>
</dbReference>
<evidence type="ECO:0000313" key="2">
    <source>
        <dbReference type="EMBL" id="BAS74317.1"/>
    </source>
</evidence>
<organism evidence="2 3">
    <name type="scientific">Oryza sativa subsp. japonica</name>
    <name type="common">Rice</name>
    <dbReference type="NCBI Taxonomy" id="39947"/>
    <lineage>
        <taxon>Eukaryota</taxon>
        <taxon>Viridiplantae</taxon>
        <taxon>Streptophyta</taxon>
        <taxon>Embryophyta</taxon>
        <taxon>Tracheophyta</taxon>
        <taxon>Spermatophyta</taxon>
        <taxon>Magnoliopsida</taxon>
        <taxon>Liliopsida</taxon>
        <taxon>Poales</taxon>
        <taxon>Poaceae</taxon>
        <taxon>BOP clade</taxon>
        <taxon>Oryzoideae</taxon>
        <taxon>Oryzeae</taxon>
        <taxon>Oryzinae</taxon>
        <taxon>Oryza</taxon>
        <taxon>Oryza sativa</taxon>
    </lineage>
</organism>